<feature type="compositionally biased region" description="Basic and acidic residues" evidence="2">
    <location>
        <begin position="40"/>
        <end position="56"/>
    </location>
</feature>
<feature type="region of interest" description="Disordered" evidence="2">
    <location>
        <begin position="24"/>
        <end position="69"/>
    </location>
</feature>
<dbReference type="RefSeq" id="WP_425346050.1">
    <property type="nucleotide sequence ID" value="NZ_JBGUBD010000007.1"/>
</dbReference>
<dbReference type="PROSITE" id="PS51257">
    <property type="entry name" value="PROKAR_LIPOPROTEIN"/>
    <property type="match status" value="1"/>
</dbReference>
<dbReference type="EMBL" id="JBGUBD010000007">
    <property type="protein sequence ID" value="MFA9479123.1"/>
    <property type="molecule type" value="Genomic_DNA"/>
</dbReference>
<feature type="domain" description="Peptidoglycan recognition protein family" evidence="4">
    <location>
        <begin position="73"/>
        <end position="217"/>
    </location>
</feature>
<dbReference type="PANTHER" id="PTHR11022:SF41">
    <property type="entry name" value="PEPTIDOGLYCAN-RECOGNITION PROTEIN LC-RELATED"/>
    <property type="match status" value="1"/>
</dbReference>
<dbReference type="Proteomes" id="UP001575105">
    <property type="component" value="Unassembled WGS sequence"/>
</dbReference>
<dbReference type="PANTHER" id="PTHR11022">
    <property type="entry name" value="PEPTIDOGLYCAN RECOGNITION PROTEIN"/>
    <property type="match status" value="1"/>
</dbReference>
<evidence type="ECO:0000259" key="4">
    <source>
        <dbReference type="SMART" id="SM00701"/>
    </source>
</evidence>
<dbReference type="InterPro" id="IPR015510">
    <property type="entry name" value="PGRP"/>
</dbReference>
<dbReference type="CDD" id="cd06583">
    <property type="entry name" value="PGRP"/>
    <property type="match status" value="1"/>
</dbReference>
<proteinExistence type="inferred from homology"/>
<feature type="domain" description="N-acetylmuramoyl-L-alanine amidase" evidence="3">
    <location>
        <begin position="85"/>
        <end position="223"/>
    </location>
</feature>
<accession>A0ABV4UA37</accession>
<dbReference type="InterPro" id="IPR002502">
    <property type="entry name" value="Amidase_domain"/>
</dbReference>
<gene>
    <name evidence="5" type="ORF">ACERK3_12595</name>
</gene>
<dbReference type="SMART" id="SM00701">
    <property type="entry name" value="PGRP"/>
    <property type="match status" value="1"/>
</dbReference>
<sequence length="240" mass="26703">MSLSRRQMLLASMGLFVAGCAPTQTSVSRRPGTEWPGSVDRPRQQRSTRVDPRPRDTPTAPTPRQVPAHADGLNAVARSRWASAGPVTSRVNPMNGVSRITVHHEGWTSFWDNGEASTAERIERIRNVHVRDRGWGDIGYHYIIDRSGRIWQGRAIGYQGAHVGGANENNLGIMLLGNFDQQSPTDVQLDRLVSSLRSLMRTHNVANHRVYTHQELSPSACPGRNLQPRMVSLRRGGYLT</sequence>
<evidence type="ECO:0000259" key="3">
    <source>
        <dbReference type="SMART" id="SM00644"/>
    </source>
</evidence>
<dbReference type="Pfam" id="PF01510">
    <property type="entry name" value="Amidase_2"/>
    <property type="match status" value="1"/>
</dbReference>
<comment type="similarity">
    <text evidence="1">Belongs to the N-acetylmuramoyl-L-alanine amidase 2 family.</text>
</comment>
<dbReference type="Gene3D" id="3.40.80.10">
    <property type="entry name" value="Peptidoglycan recognition protein-like"/>
    <property type="match status" value="1"/>
</dbReference>
<dbReference type="InterPro" id="IPR006619">
    <property type="entry name" value="PGRP_domain_met/bac"/>
</dbReference>
<evidence type="ECO:0000313" key="5">
    <source>
        <dbReference type="EMBL" id="MFA9479123.1"/>
    </source>
</evidence>
<evidence type="ECO:0000256" key="2">
    <source>
        <dbReference type="SAM" id="MobiDB-lite"/>
    </source>
</evidence>
<dbReference type="SUPFAM" id="SSF55846">
    <property type="entry name" value="N-acetylmuramoyl-L-alanine amidase-like"/>
    <property type="match status" value="1"/>
</dbReference>
<protein>
    <submittedName>
        <fullName evidence="5">Peptidoglycan recognition family protein</fullName>
    </submittedName>
</protein>
<name>A0ABV4UA37_9BACT</name>
<keyword evidence="6" id="KW-1185">Reference proteome</keyword>
<reference evidence="5 6" key="1">
    <citation type="submission" date="2024-08" db="EMBL/GenBank/DDBJ databases">
        <title>Whole-genome sequencing of halo(alkali)philic microorganisms from hypersaline lakes.</title>
        <authorList>
            <person name="Sorokin D.Y."/>
            <person name="Merkel A.Y."/>
            <person name="Messina E."/>
            <person name="Yakimov M."/>
        </authorList>
    </citation>
    <scope>NUCLEOTIDE SEQUENCE [LARGE SCALE GENOMIC DNA]</scope>
    <source>
        <strain evidence="5 6">AB-hyl4</strain>
    </source>
</reference>
<dbReference type="InterPro" id="IPR036505">
    <property type="entry name" value="Amidase/PGRP_sf"/>
</dbReference>
<evidence type="ECO:0000256" key="1">
    <source>
        <dbReference type="ARBA" id="ARBA00007553"/>
    </source>
</evidence>
<evidence type="ECO:0000313" key="6">
    <source>
        <dbReference type="Proteomes" id="UP001575105"/>
    </source>
</evidence>
<organism evidence="5 6">
    <name type="scientific">Natronomicrosphaera hydrolytica</name>
    <dbReference type="NCBI Taxonomy" id="3242702"/>
    <lineage>
        <taxon>Bacteria</taxon>
        <taxon>Pseudomonadati</taxon>
        <taxon>Planctomycetota</taxon>
        <taxon>Phycisphaerae</taxon>
        <taxon>Phycisphaerales</taxon>
        <taxon>Phycisphaeraceae</taxon>
        <taxon>Natronomicrosphaera</taxon>
    </lineage>
</organism>
<comment type="caution">
    <text evidence="5">The sequence shown here is derived from an EMBL/GenBank/DDBJ whole genome shotgun (WGS) entry which is preliminary data.</text>
</comment>
<dbReference type="SMART" id="SM00644">
    <property type="entry name" value="Ami_2"/>
    <property type="match status" value="1"/>
</dbReference>